<organism evidence="1 2">
    <name type="scientific">Gymnopus androsaceus JB14</name>
    <dbReference type="NCBI Taxonomy" id="1447944"/>
    <lineage>
        <taxon>Eukaryota</taxon>
        <taxon>Fungi</taxon>
        <taxon>Dikarya</taxon>
        <taxon>Basidiomycota</taxon>
        <taxon>Agaricomycotina</taxon>
        <taxon>Agaricomycetes</taxon>
        <taxon>Agaricomycetidae</taxon>
        <taxon>Agaricales</taxon>
        <taxon>Marasmiineae</taxon>
        <taxon>Omphalotaceae</taxon>
        <taxon>Gymnopus</taxon>
    </lineage>
</organism>
<dbReference type="EMBL" id="ML769424">
    <property type="protein sequence ID" value="KAE9403541.1"/>
    <property type="molecule type" value="Genomic_DNA"/>
</dbReference>
<gene>
    <name evidence="1" type="ORF">BT96DRAFT_486002</name>
</gene>
<sequence length="75" mass="8484">MKMRTRNAVYIDAVAHSSALKRDLFGSDPSLESDYRRKAPLLQFTPANSFWVSLGVGVGIAETWKHLRLHGYVHI</sequence>
<proteinExistence type="predicted"/>
<accession>A0A6A4HZR6</accession>
<dbReference type="AlphaFoldDB" id="A0A6A4HZR6"/>
<keyword evidence="2" id="KW-1185">Reference proteome</keyword>
<reference evidence="1" key="1">
    <citation type="journal article" date="2019" name="Environ. Microbiol.">
        <title>Fungal ecological strategies reflected in gene transcription - a case study of two litter decomposers.</title>
        <authorList>
            <person name="Barbi F."/>
            <person name="Kohler A."/>
            <person name="Barry K."/>
            <person name="Baskaran P."/>
            <person name="Daum C."/>
            <person name="Fauchery L."/>
            <person name="Ihrmark K."/>
            <person name="Kuo A."/>
            <person name="LaButti K."/>
            <person name="Lipzen A."/>
            <person name="Morin E."/>
            <person name="Grigoriev I.V."/>
            <person name="Henrissat B."/>
            <person name="Lindahl B."/>
            <person name="Martin F."/>
        </authorList>
    </citation>
    <scope>NUCLEOTIDE SEQUENCE</scope>
    <source>
        <strain evidence="1">JB14</strain>
    </source>
</reference>
<name>A0A6A4HZR6_9AGAR</name>
<evidence type="ECO:0000313" key="2">
    <source>
        <dbReference type="Proteomes" id="UP000799118"/>
    </source>
</evidence>
<dbReference type="Proteomes" id="UP000799118">
    <property type="component" value="Unassembled WGS sequence"/>
</dbReference>
<protein>
    <submittedName>
        <fullName evidence="1">Uncharacterized protein</fullName>
    </submittedName>
</protein>
<evidence type="ECO:0000313" key="1">
    <source>
        <dbReference type="EMBL" id="KAE9403541.1"/>
    </source>
</evidence>